<dbReference type="Pfam" id="PF04545">
    <property type="entry name" value="Sigma70_r4"/>
    <property type="match status" value="1"/>
</dbReference>
<dbReference type="NCBIfam" id="NF003056">
    <property type="entry name" value="PRK03975.1-4"/>
    <property type="match status" value="1"/>
</dbReference>
<dbReference type="OrthoDB" id="17771at2157"/>
<dbReference type="NCBIfam" id="TIGR00721">
    <property type="entry name" value="tfx"/>
    <property type="match status" value="1"/>
</dbReference>
<keyword evidence="3" id="KW-0804">Transcription</keyword>
<dbReference type="PIRSF" id="PIRSF004932">
    <property type="entry name" value="DNA_bind_Tfx"/>
    <property type="match status" value="1"/>
</dbReference>
<dbReference type="EMBL" id="CP000743">
    <property type="protein sequence ID" value="ABR56302.1"/>
    <property type="molecule type" value="Genomic_DNA"/>
</dbReference>
<dbReference type="Pfam" id="PF14601">
    <property type="entry name" value="TFX_C"/>
    <property type="match status" value="1"/>
</dbReference>
<dbReference type="GO" id="GO:0003700">
    <property type="term" value="F:DNA-binding transcription factor activity"/>
    <property type="evidence" value="ECO:0007669"/>
    <property type="project" value="InterPro"/>
</dbReference>
<dbReference type="Gene3D" id="3.30.1190.10">
    <property type="entry name" value="DNA-binding protein Tfx superfamily, archaea"/>
    <property type="match status" value="1"/>
</dbReference>
<name>A6UUY0_META3</name>
<dbReference type="InterPro" id="IPR018384">
    <property type="entry name" value="Tfx_DNA-bd_euryarc"/>
</dbReference>
<dbReference type="Proteomes" id="UP000001106">
    <property type="component" value="Chromosome"/>
</dbReference>
<dbReference type="STRING" id="419665.Maeo_0719"/>
<dbReference type="SUPFAM" id="SSF89915">
    <property type="entry name" value="DNA-binding protein Tfx"/>
    <property type="match status" value="1"/>
</dbReference>
<evidence type="ECO:0000313" key="6">
    <source>
        <dbReference type="Proteomes" id="UP000001106"/>
    </source>
</evidence>
<dbReference type="NCBIfam" id="NF003055">
    <property type="entry name" value="PRK03975.1-2"/>
    <property type="match status" value="1"/>
</dbReference>
<evidence type="ECO:0000313" key="5">
    <source>
        <dbReference type="EMBL" id="ABR56302.1"/>
    </source>
</evidence>
<dbReference type="InterPro" id="IPR029291">
    <property type="entry name" value="Tfx_C"/>
</dbReference>
<dbReference type="HOGENOM" id="CLU_125807_0_1_2"/>
<dbReference type="InterPro" id="IPR001387">
    <property type="entry name" value="Cro/C1-type_HTH"/>
</dbReference>
<dbReference type="GeneID" id="5327018"/>
<evidence type="ECO:0000256" key="1">
    <source>
        <dbReference type="ARBA" id="ARBA00023015"/>
    </source>
</evidence>
<gene>
    <name evidence="5" type="ordered locus">Maeo_0719</name>
</gene>
<dbReference type="InterPro" id="IPR007630">
    <property type="entry name" value="RNA_pol_sigma70_r4"/>
</dbReference>
<dbReference type="KEGG" id="mae:Maeo_0719"/>
<protein>
    <recommendedName>
        <fullName evidence="4">HTH cro/C1-type domain-containing protein</fullName>
    </recommendedName>
</protein>
<accession>A6UUY0</accession>
<organism evidence="5 6">
    <name type="scientific">Methanococcus aeolicus (strain ATCC BAA-1280 / DSM 17508 / OCM 812 / Nankai-3)</name>
    <dbReference type="NCBI Taxonomy" id="419665"/>
    <lineage>
        <taxon>Archaea</taxon>
        <taxon>Methanobacteriati</taxon>
        <taxon>Methanobacteriota</taxon>
        <taxon>Methanomada group</taxon>
        <taxon>Methanococci</taxon>
        <taxon>Methanococcales</taxon>
        <taxon>Methanococcaceae</taxon>
        <taxon>Methanococcus</taxon>
    </lineage>
</organism>
<evidence type="ECO:0000256" key="2">
    <source>
        <dbReference type="ARBA" id="ARBA00023125"/>
    </source>
</evidence>
<dbReference type="InterPro" id="IPR004645">
    <property type="entry name" value="Tfx_DNA-bd_arc"/>
</dbReference>
<dbReference type="eggNOG" id="arCOG04554">
    <property type="taxonomic scope" value="Archaea"/>
</dbReference>
<keyword evidence="1" id="KW-0805">Transcription regulation</keyword>
<sequence length="134" mass="15255">MDSFLTETQIKVLKLRKKGLTQEKIAEQLNTSRANISMIEKRAKENIAKAKETLKIYNNIIAPLKLIIPEGTDVLDIPKQILEVSDINDITIPYAQLEMLELIHKSVPECLYNRVVKKSFTINILENGELSFMG</sequence>
<evidence type="ECO:0000259" key="4">
    <source>
        <dbReference type="PROSITE" id="PS50943"/>
    </source>
</evidence>
<dbReference type="InterPro" id="IPR036657">
    <property type="entry name" value="Tfx_DNA-bd_sf_arc"/>
</dbReference>
<keyword evidence="6" id="KW-1185">Reference proteome</keyword>
<reference evidence="5" key="1">
    <citation type="submission" date="2007-06" db="EMBL/GenBank/DDBJ databases">
        <title>Complete sequence of Methanococcus aeolicus Nankai-3.</title>
        <authorList>
            <consortium name="US DOE Joint Genome Institute"/>
            <person name="Copeland A."/>
            <person name="Lucas S."/>
            <person name="Lapidus A."/>
            <person name="Barry K."/>
            <person name="Glavina del Rio T."/>
            <person name="Dalin E."/>
            <person name="Tice H."/>
            <person name="Pitluck S."/>
            <person name="Chain P."/>
            <person name="Malfatti S."/>
            <person name="Shin M."/>
            <person name="Vergez L."/>
            <person name="Schmutz J."/>
            <person name="Larimer F."/>
            <person name="Land M."/>
            <person name="Hauser L."/>
            <person name="Kyrpides N."/>
            <person name="Lykidis A."/>
            <person name="Sieprawska-Lupa M."/>
            <person name="Whitman W.B."/>
            <person name="Richardson P."/>
        </authorList>
    </citation>
    <scope>NUCLEOTIDE SEQUENCE [LARGE SCALE GENOMIC DNA]</scope>
    <source>
        <strain evidence="5">Nankai-3</strain>
    </source>
</reference>
<keyword evidence="2" id="KW-0238">DNA-binding</keyword>
<proteinExistence type="predicted"/>
<dbReference type="RefSeq" id="WP_011973434.1">
    <property type="nucleotide sequence ID" value="NC_009635.1"/>
</dbReference>
<feature type="domain" description="HTH cro/C1-type" evidence="4">
    <location>
        <begin position="10"/>
        <end position="64"/>
    </location>
</feature>
<dbReference type="AlphaFoldDB" id="A6UUY0"/>
<dbReference type="GO" id="GO:0003677">
    <property type="term" value="F:DNA binding"/>
    <property type="evidence" value="ECO:0007669"/>
    <property type="project" value="UniProtKB-KW"/>
</dbReference>
<dbReference type="GO" id="GO:0006352">
    <property type="term" value="P:DNA-templated transcription initiation"/>
    <property type="evidence" value="ECO:0007669"/>
    <property type="project" value="InterPro"/>
</dbReference>
<dbReference type="PROSITE" id="PS50943">
    <property type="entry name" value="HTH_CROC1"/>
    <property type="match status" value="1"/>
</dbReference>
<evidence type="ECO:0000256" key="3">
    <source>
        <dbReference type="ARBA" id="ARBA00023163"/>
    </source>
</evidence>